<keyword evidence="1" id="KW-0677">Repeat</keyword>
<name>A0A0C9TNG0_SPHS4</name>
<evidence type="ECO:0000256" key="1">
    <source>
        <dbReference type="ARBA" id="ARBA00022737"/>
    </source>
</evidence>
<dbReference type="InterPro" id="IPR054471">
    <property type="entry name" value="GPIID_WHD"/>
</dbReference>
<dbReference type="InterPro" id="IPR056884">
    <property type="entry name" value="NPHP3-like_N"/>
</dbReference>
<reference evidence="4 5" key="1">
    <citation type="submission" date="2014-06" db="EMBL/GenBank/DDBJ databases">
        <title>Evolutionary Origins and Diversification of the Mycorrhizal Mutualists.</title>
        <authorList>
            <consortium name="DOE Joint Genome Institute"/>
            <consortium name="Mycorrhizal Genomics Consortium"/>
            <person name="Kohler A."/>
            <person name="Kuo A."/>
            <person name="Nagy L.G."/>
            <person name="Floudas D."/>
            <person name="Copeland A."/>
            <person name="Barry K.W."/>
            <person name="Cichocki N."/>
            <person name="Veneault-Fourrey C."/>
            <person name="LaButti K."/>
            <person name="Lindquist E.A."/>
            <person name="Lipzen A."/>
            <person name="Lundell T."/>
            <person name="Morin E."/>
            <person name="Murat C."/>
            <person name="Riley R."/>
            <person name="Ohm R."/>
            <person name="Sun H."/>
            <person name="Tunlid A."/>
            <person name="Henrissat B."/>
            <person name="Grigoriev I.V."/>
            <person name="Hibbett D.S."/>
            <person name="Martin F."/>
        </authorList>
    </citation>
    <scope>NUCLEOTIDE SEQUENCE [LARGE SCALE GENOMIC DNA]</scope>
    <source>
        <strain evidence="4 5">SS14</strain>
    </source>
</reference>
<evidence type="ECO:0000259" key="3">
    <source>
        <dbReference type="Pfam" id="PF24883"/>
    </source>
</evidence>
<dbReference type="SUPFAM" id="SSF52540">
    <property type="entry name" value="P-loop containing nucleoside triphosphate hydrolases"/>
    <property type="match status" value="1"/>
</dbReference>
<protein>
    <recommendedName>
        <fullName evidence="6">NACHT domain-containing protein</fullName>
    </recommendedName>
</protein>
<dbReference type="Pfam" id="PF24883">
    <property type="entry name" value="NPHP3_N"/>
    <property type="match status" value="1"/>
</dbReference>
<organism evidence="4 5">
    <name type="scientific">Sphaerobolus stellatus (strain SS14)</name>
    <dbReference type="NCBI Taxonomy" id="990650"/>
    <lineage>
        <taxon>Eukaryota</taxon>
        <taxon>Fungi</taxon>
        <taxon>Dikarya</taxon>
        <taxon>Basidiomycota</taxon>
        <taxon>Agaricomycotina</taxon>
        <taxon>Agaricomycetes</taxon>
        <taxon>Phallomycetidae</taxon>
        <taxon>Geastrales</taxon>
        <taxon>Sphaerobolaceae</taxon>
        <taxon>Sphaerobolus</taxon>
    </lineage>
</organism>
<evidence type="ECO:0000313" key="4">
    <source>
        <dbReference type="EMBL" id="KIJ31548.1"/>
    </source>
</evidence>
<sequence length="382" mass="43110">MEYIREHDREQVAERISPLEFNLQWEESLKRVTEGTGQWFLEHKKFIQWRDEIGKILWCPGIPGAGKTVLASIVIHHLKSYFSEDNIATVFTFCKYNAQSKQTASALISSLLKQLIQHRLPKSKKACLLWKTCLSSKIPLLDADIQEALKSELETYSRVFIVVDGLDECEDTDGTRARFLDTLFSLPSCVTLMITARPGIQAIEEQFCKATRLDIQAQENDLAKFVNTCLLERFRLSAIIQNVPGLSKTIVETVSKHVEGMFLLAGLILDELETKTTATGVRHALKTLPRSADEYYQKIWQKITMRQDDGAKLAAQIFSWVTYACEPLSLEQLQTALSIKPGMTCLTPEDMPPKEIITSLCAGLIAVAENKSCTVVSFVRIF</sequence>
<keyword evidence="5" id="KW-1185">Reference proteome</keyword>
<dbReference type="EMBL" id="KN837241">
    <property type="protein sequence ID" value="KIJ31548.1"/>
    <property type="molecule type" value="Genomic_DNA"/>
</dbReference>
<dbReference type="AlphaFoldDB" id="A0A0C9TNG0"/>
<dbReference type="Pfam" id="PF22939">
    <property type="entry name" value="WHD_GPIID"/>
    <property type="match status" value="1"/>
</dbReference>
<accession>A0A0C9TNG0</accession>
<feature type="domain" description="GPI inositol-deacylase winged helix" evidence="2">
    <location>
        <begin position="307"/>
        <end position="375"/>
    </location>
</feature>
<dbReference type="PANTHER" id="PTHR10039">
    <property type="entry name" value="AMELOGENIN"/>
    <property type="match status" value="1"/>
</dbReference>
<evidence type="ECO:0000313" key="5">
    <source>
        <dbReference type="Proteomes" id="UP000054279"/>
    </source>
</evidence>
<dbReference type="InterPro" id="IPR027417">
    <property type="entry name" value="P-loop_NTPase"/>
</dbReference>
<feature type="domain" description="Nephrocystin 3-like N-terminal" evidence="3">
    <location>
        <begin position="35"/>
        <end position="197"/>
    </location>
</feature>
<proteinExistence type="predicted"/>
<dbReference type="Proteomes" id="UP000054279">
    <property type="component" value="Unassembled WGS sequence"/>
</dbReference>
<dbReference type="PANTHER" id="PTHR10039:SF15">
    <property type="entry name" value="NACHT DOMAIN-CONTAINING PROTEIN"/>
    <property type="match status" value="1"/>
</dbReference>
<gene>
    <name evidence="4" type="ORF">M422DRAFT_783749</name>
</gene>
<dbReference type="HOGENOM" id="CLU_000288_34_23_1"/>
<dbReference type="OrthoDB" id="7464126at2759"/>
<evidence type="ECO:0008006" key="6">
    <source>
        <dbReference type="Google" id="ProtNLM"/>
    </source>
</evidence>
<evidence type="ECO:0000259" key="2">
    <source>
        <dbReference type="Pfam" id="PF22939"/>
    </source>
</evidence>
<dbReference type="Gene3D" id="3.40.50.300">
    <property type="entry name" value="P-loop containing nucleotide triphosphate hydrolases"/>
    <property type="match status" value="1"/>
</dbReference>